<organism evidence="2 3">
    <name type="scientific">Ostreococcus lucimarinus (strain CCE9901)</name>
    <dbReference type="NCBI Taxonomy" id="436017"/>
    <lineage>
        <taxon>Eukaryota</taxon>
        <taxon>Viridiplantae</taxon>
        <taxon>Chlorophyta</taxon>
        <taxon>Mamiellophyceae</taxon>
        <taxon>Mamiellales</taxon>
        <taxon>Bathycoccaceae</taxon>
        <taxon>Ostreococcus</taxon>
    </lineage>
</organism>
<evidence type="ECO:0000256" key="1">
    <source>
        <dbReference type="SAM" id="MobiDB-lite"/>
    </source>
</evidence>
<dbReference type="Proteomes" id="UP000001568">
    <property type="component" value="Chromosome 4"/>
</dbReference>
<reference evidence="2 3" key="1">
    <citation type="journal article" date="2007" name="Proc. Natl. Acad. Sci. U.S.A.">
        <title>The tiny eukaryote Ostreococcus provides genomic insights into the paradox of plankton speciation.</title>
        <authorList>
            <person name="Palenik B."/>
            <person name="Grimwood J."/>
            <person name="Aerts A."/>
            <person name="Rouze P."/>
            <person name="Salamov A."/>
            <person name="Putnam N."/>
            <person name="Dupont C."/>
            <person name="Jorgensen R."/>
            <person name="Derelle E."/>
            <person name="Rombauts S."/>
            <person name="Zhou K."/>
            <person name="Otillar R."/>
            <person name="Merchant S.S."/>
            <person name="Podell S."/>
            <person name="Gaasterland T."/>
            <person name="Napoli C."/>
            <person name="Gendler K."/>
            <person name="Manuell A."/>
            <person name="Tai V."/>
            <person name="Vallon O."/>
            <person name="Piganeau G."/>
            <person name="Jancek S."/>
            <person name="Heijde M."/>
            <person name="Jabbari K."/>
            <person name="Bowler C."/>
            <person name="Lohr M."/>
            <person name="Robbens S."/>
            <person name="Werner G."/>
            <person name="Dubchak I."/>
            <person name="Pazour G.J."/>
            <person name="Ren Q."/>
            <person name="Paulsen I."/>
            <person name="Delwiche C."/>
            <person name="Schmutz J."/>
            <person name="Rokhsar D."/>
            <person name="Van de Peer Y."/>
            <person name="Moreau H."/>
            <person name="Grigoriev I.V."/>
        </authorList>
    </citation>
    <scope>NUCLEOTIDE SEQUENCE [LARGE SCALE GENOMIC DNA]</scope>
    <source>
        <strain evidence="2 3">CCE9901</strain>
    </source>
</reference>
<protein>
    <submittedName>
        <fullName evidence="2">Uncharacterized protein</fullName>
    </submittedName>
</protein>
<dbReference type="AlphaFoldDB" id="A4RW68"/>
<dbReference type="RefSeq" id="XP_001417273.1">
    <property type="nucleotide sequence ID" value="XM_001417236.1"/>
</dbReference>
<dbReference type="KEGG" id="olu:OSTLU_92619"/>
<accession>A4RW68</accession>
<dbReference type="Gramene" id="ABO95566">
    <property type="protein sequence ID" value="ABO95566"/>
    <property type="gene ID" value="OSTLU_92619"/>
</dbReference>
<sequence length="102" mass="11790">MASTDDFRLLQTNASFIDHVLSKQRLQSRRPRGRKLSDSSSNIFVIIANIIRPYAFKTKTNVASPPQRRRRDDPASRVVEEYQCPYSPKVRNQVKNIDTLTL</sequence>
<dbReference type="EMBL" id="CP000584">
    <property type="protein sequence ID" value="ABO95566.1"/>
    <property type="molecule type" value="Genomic_DNA"/>
</dbReference>
<evidence type="ECO:0000313" key="2">
    <source>
        <dbReference type="EMBL" id="ABO95566.1"/>
    </source>
</evidence>
<dbReference type="HOGENOM" id="CLU_2282167_0_0_1"/>
<gene>
    <name evidence="2" type="ORF">OSTLU_92619</name>
</gene>
<feature type="compositionally biased region" description="Basic and acidic residues" evidence="1">
    <location>
        <begin position="70"/>
        <end position="80"/>
    </location>
</feature>
<name>A4RW68_OSTLU</name>
<keyword evidence="3" id="KW-1185">Reference proteome</keyword>
<proteinExistence type="predicted"/>
<feature type="region of interest" description="Disordered" evidence="1">
    <location>
        <begin position="61"/>
        <end position="80"/>
    </location>
</feature>
<dbReference type="OrthoDB" id="10498217at2759"/>
<dbReference type="GeneID" id="5001262"/>
<evidence type="ECO:0000313" key="3">
    <source>
        <dbReference type="Proteomes" id="UP000001568"/>
    </source>
</evidence>